<dbReference type="GO" id="GO:0004523">
    <property type="term" value="F:RNA-DNA hybrid ribonuclease activity"/>
    <property type="evidence" value="ECO:0007669"/>
    <property type="project" value="InterPro"/>
</dbReference>
<dbReference type="Gene3D" id="3.30.420.10">
    <property type="entry name" value="Ribonuclease H-like superfamily/Ribonuclease H"/>
    <property type="match status" value="1"/>
</dbReference>
<dbReference type="OrthoDB" id="1752183at2759"/>
<organism evidence="2 3">
    <name type="scientific">Microthlaspi erraticum</name>
    <dbReference type="NCBI Taxonomy" id="1685480"/>
    <lineage>
        <taxon>Eukaryota</taxon>
        <taxon>Viridiplantae</taxon>
        <taxon>Streptophyta</taxon>
        <taxon>Embryophyta</taxon>
        <taxon>Tracheophyta</taxon>
        <taxon>Spermatophyta</taxon>
        <taxon>Magnoliopsida</taxon>
        <taxon>eudicotyledons</taxon>
        <taxon>Gunneridae</taxon>
        <taxon>Pentapetalae</taxon>
        <taxon>rosids</taxon>
        <taxon>malvids</taxon>
        <taxon>Brassicales</taxon>
        <taxon>Brassicaceae</taxon>
        <taxon>Coluteocarpeae</taxon>
        <taxon>Microthlaspi</taxon>
    </lineage>
</organism>
<reference evidence="2" key="1">
    <citation type="submission" date="2020-01" db="EMBL/GenBank/DDBJ databases">
        <authorList>
            <person name="Mishra B."/>
        </authorList>
    </citation>
    <scope>NUCLEOTIDE SEQUENCE [LARGE SCALE GENOMIC DNA]</scope>
</reference>
<name>A0A6D2K591_9BRAS</name>
<comment type="caution">
    <text evidence="2">The sequence shown here is derived from an EMBL/GenBank/DDBJ whole genome shotgun (WGS) entry which is preliminary data.</text>
</comment>
<dbReference type="GO" id="GO:0003676">
    <property type="term" value="F:nucleic acid binding"/>
    <property type="evidence" value="ECO:0007669"/>
    <property type="project" value="InterPro"/>
</dbReference>
<proteinExistence type="predicted"/>
<dbReference type="PANTHER" id="PTHR47723:SF13">
    <property type="entry name" value="PUTATIVE-RELATED"/>
    <property type="match status" value="1"/>
</dbReference>
<gene>
    <name evidence="2" type="ORF">MERR_LOCUS34482</name>
</gene>
<dbReference type="InterPro" id="IPR002156">
    <property type="entry name" value="RNaseH_domain"/>
</dbReference>
<feature type="domain" description="RNase H type-1" evidence="1">
    <location>
        <begin position="29"/>
        <end position="95"/>
    </location>
</feature>
<keyword evidence="3" id="KW-1185">Reference proteome</keyword>
<dbReference type="CDD" id="cd06222">
    <property type="entry name" value="RNase_H_like"/>
    <property type="match status" value="1"/>
</dbReference>
<dbReference type="Pfam" id="PF13456">
    <property type="entry name" value="RVT_3"/>
    <property type="match status" value="1"/>
</dbReference>
<dbReference type="InterPro" id="IPR044730">
    <property type="entry name" value="RNase_H-like_dom_plant"/>
</dbReference>
<dbReference type="SUPFAM" id="SSF53098">
    <property type="entry name" value="Ribonuclease H-like"/>
    <property type="match status" value="1"/>
</dbReference>
<dbReference type="AlphaFoldDB" id="A0A6D2K591"/>
<dbReference type="InterPro" id="IPR012337">
    <property type="entry name" value="RNaseH-like_sf"/>
</dbReference>
<evidence type="ECO:0000313" key="2">
    <source>
        <dbReference type="EMBL" id="CAA7047247.1"/>
    </source>
</evidence>
<dbReference type="PANTHER" id="PTHR47723">
    <property type="entry name" value="OS05G0353850 PROTEIN"/>
    <property type="match status" value="1"/>
</dbReference>
<dbReference type="EMBL" id="CACVBM020001369">
    <property type="protein sequence ID" value="CAA7047247.1"/>
    <property type="molecule type" value="Genomic_DNA"/>
</dbReference>
<dbReference type="Proteomes" id="UP000467841">
    <property type="component" value="Unassembled WGS sequence"/>
</dbReference>
<dbReference type="InterPro" id="IPR053151">
    <property type="entry name" value="RNase_H-like"/>
</dbReference>
<evidence type="ECO:0000313" key="3">
    <source>
        <dbReference type="Proteomes" id="UP000467841"/>
    </source>
</evidence>
<sequence>MAVGYVASHLTLAFARRHSRTLGSLLRFWEQRVPRLIIEVDSEIVVKILHSGINDSHPLSFLARLCYDFFSRDWIVRIMHTYREANRVADELADYAFSLSLGFHLFTSSPTVTSVLLMEDANGSSARFVNL</sequence>
<accession>A0A6D2K591</accession>
<protein>
    <recommendedName>
        <fullName evidence="1">RNase H type-1 domain-containing protein</fullName>
    </recommendedName>
</protein>
<evidence type="ECO:0000259" key="1">
    <source>
        <dbReference type="Pfam" id="PF13456"/>
    </source>
</evidence>
<dbReference type="InterPro" id="IPR036397">
    <property type="entry name" value="RNaseH_sf"/>
</dbReference>